<dbReference type="Proteomes" id="UP000016935">
    <property type="component" value="Unassembled WGS sequence"/>
</dbReference>
<protein>
    <submittedName>
        <fullName evidence="2">Uncharacterized protein</fullName>
    </submittedName>
</protein>
<feature type="signal peptide" evidence="1">
    <location>
        <begin position="1"/>
        <end position="20"/>
    </location>
</feature>
<dbReference type="AlphaFoldDB" id="R0K4J7"/>
<keyword evidence="3" id="KW-1185">Reference proteome</keyword>
<evidence type="ECO:0000313" key="2">
    <source>
        <dbReference type="EMBL" id="EOA84469.1"/>
    </source>
</evidence>
<reference evidence="2 3" key="2">
    <citation type="journal article" date="2013" name="PLoS Genet.">
        <title>Comparative genome structure, secondary metabolite, and effector coding capacity across Cochliobolus pathogens.</title>
        <authorList>
            <person name="Condon B.J."/>
            <person name="Leng Y."/>
            <person name="Wu D."/>
            <person name="Bushley K.E."/>
            <person name="Ohm R.A."/>
            <person name="Otillar R."/>
            <person name="Martin J."/>
            <person name="Schackwitz W."/>
            <person name="Grimwood J."/>
            <person name="MohdZainudin N."/>
            <person name="Xue C."/>
            <person name="Wang R."/>
            <person name="Manning V.A."/>
            <person name="Dhillon B."/>
            <person name="Tu Z.J."/>
            <person name="Steffenson B.J."/>
            <person name="Salamov A."/>
            <person name="Sun H."/>
            <person name="Lowry S."/>
            <person name="LaButti K."/>
            <person name="Han J."/>
            <person name="Copeland A."/>
            <person name="Lindquist E."/>
            <person name="Barry K."/>
            <person name="Schmutz J."/>
            <person name="Baker S.E."/>
            <person name="Ciuffetti L.M."/>
            <person name="Grigoriev I.V."/>
            <person name="Zhong S."/>
            <person name="Turgeon B.G."/>
        </authorList>
    </citation>
    <scope>NUCLEOTIDE SEQUENCE [LARGE SCALE GENOMIC DNA]</scope>
    <source>
        <strain evidence="3">28A</strain>
    </source>
</reference>
<keyword evidence="1" id="KW-0732">Signal</keyword>
<evidence type="ECO:0000313" key="3">
    <source>
        <dbReference type="Proteomes" id="UP000016935"/>
    </source>
</evidence>
<gene>
    <name evidence="2" type="ORF">SETTUDRAFT_29253</name>
</gene>
<dbReference type="GeneID" id="19403328"/>
<sequence length="64" mass="6817">MKTTMAILTALAMLTPTVLARCQLQSNDNGVTCPSNKGIFYCDLGSSPKGDCKLIPDTTSWCCS</sequence>
<name>R0K4J7_EXST2</name>
<dbReference type="RefSeq" id="XP_008027883.1">
    <property type="nucleotide sequence ID" value="XM_008029692.1"/>
</dbReference>
<reference evidence="2 3" key="1">
    <citation type="journal article" date="2012" name="PLoS Pathog.">
        <title>Diverse lifestyles and strategies of plant pathogenesis encoded in the genomes of eighteen Dothideomycetes fungi.</title>
        <authorList>
            <person name="Ohm R.A."/>
            <person name="Feau N."/>
            <person name="Henrissat B."/>
            <person name="Schoch C.L."/>
            <person name="Horwitz B.A."/>
            <person name="Barry K.W."/>
            <person name="Condon B.J."/>
            <person name="Copeland A.C."/>
            <person name="Dhillon B."/>
            <person name="Glaser F."/>
            <person name="Hesse C.N."/>
            <person name="Kosti I."/>
            <person name="LaButti K."/>
            <person name="Lindquist E.A."/>
            <person name="Lucas S."/>
            <person name="Salamov A.A."/>
            <person name="Bradshaw R.E."/>
            <person name="Ciuffetti L."/>
            <person name="Hamelin R.C."/>
            <person name="Kema G.H.J."/>
            <person name="Lawrence C."/>
            <person name="Scott J.A."/>
            <person name="Spatafora J.W."/>
            <person name="Turgeon B.G."/>
            <person name="de Wit P.J.G.M."/>
            <person name="Zhong S."/>
            <person name="Goodwin S.B."/>
            <person name="Grigoriev I.V."/>
        </authorList>
    </citation>
    <scope>NUCLEOTIDE SEQUENCE [LARGE SCALE GENOMIC DNA]</scope>
    <source>
        <strain evidence="3">28A</strain>
    </source>
</reference>
<dbReference type="EMBL" id="KB908704">
    <property type="protein sequence ID" value="EOA84469.1"/>
    <property type="molecule type" value="Genomic_DNA"/>
</dbReference>
<accession>R0K4J7</accession>
<evidence type="ECO:0000256" key="1">
    <source>
        <dbReference type="SAM" id="SignalP"/>
    </source>
</evidence>
<organism evidence="2 3">
    <name type="scientific">Exserohilum turcicum (strain 28A)</name>
    <name type="common">Northern leaf blight fungus</name>
    <name type="synonym">Setosphaeria turcica</name>
    <dbReference type="NCBI Taxonomy" id="671987"/>
    <lineage>
        <taxon>Eukaryota</taxon>
        <taxon>Fungi</taxon>
        <taxon>Dikarya</taxon>
        <taxon>Ascomycota</taxon>
        <taxon>Pezizomycotina</taxon>
        <taxon>Dothideomycetes</taxon>
        <taxon>Pleosporomycetidae</taxon>
        <taxon>Pleosporales</taxon>
        <taxon>Pleosporineae</taxon>
        <taxon>Pleosporaceae</taxon>
        <taxon>Exserohilum</taxon>
    </lineage>
</organism>
<dbReference type="HOGENOM" id="CLU_2811954_0_0_1"/>
<feature type="chain" id="PRO_5004343815" evidence="1">
    <location>
        <begin position="21"/>
        <end position="64"/>
    </location>
</feature>
<proteinExistence type="predicted"/>